<proteinExistence type="predicted"/>
<keyword evidence="1" id="KW-0560">Oxidoreductase</keyword>
<accession>A0A2H4SHW8</accession>
<dbReference type="SUPFAM" id="SSF51905">
    <property type="entry name" value="FAD/NAD(P)-binding domain"/>
    <property type="match status" value="2"/>
</dbReference>
<keyword evidence="2" id="KW-0503">Monooxygenase</keyword>
<dbReference type="PANTHER" id="PTHR43539:SF24">
    <property type="entry name" value="FAD_NAD(P)-BINDING DOMAIN-CONTAINING PROTEIN-RELATED"/>
    <property type="match status" value="1"/>
</dbReference>
<protein>
    <submittedName>
        <fullName evidence="2">Flavin-containing monooxygenase YUCCA6</fullName>
    </submittedName>
</protein>
<dbReference type="EMBL" id="CP023324">
    <property type="protein sequence ID" value="ATY62704.1"/>
    <property type="molecule type" value="Genomic_DNA"/>
</dbReference>
<dbReference type="GO" id="GO:0050660">
    <property type="term" value="F:flavin adenine dinucleotide binding"/>
    <property type="evidence" value="ECO:0007669"/>
    <property type="project" value="TreeGrafter"/>
</dbReference>
<dbReference type="OrthoDB" id="74360at2759"/>
<reference evidence="2 3" key="1">
    <citation type="journal article" date="2017" name="BMC Genomics">
        <title>Chromosome level assembly and secondary metabolite potential of the parasitic fungus Cordyceps militaris.</title>
        <authorList>
            <person name="Kramer G.J."/>
            <person name="Nodwell J.R."/>
        </authorList>
    </citation>
    <scope>NUCLEOTIDE SEQUENCE [LARGE SCALE GENOMIC DNA]</scope>
    <source>
        <strain evidence="2 3">ATCC 34164</strain>
    </source>
</reference>
<dbReference type="VEuPathDB" id="FungiDB:A9K55_007190"/>
<sequence length="594" mass="65073">MDGTILPTLPELKLHVAKEDVDATAIVSQWLVGLQACLDGGSLNKLGKLFNQDSWWRDILALDWDFTTKQGQDKIGSYLDAKKVTITDLKLCESGGLKPALVEWAGQAWVQSAFTFCTQHGQCRGYVRLENDAASQWKAWTVFTELEELHYQQDLEAQRRLSRAAQTTPQTNGTHSSEDIDVLIVGAGQAGVSLGARLKHMGIRARLVERHPAVGDAWRARYDSVTLNTPTFTDHYPFMKYPESWPEWLTGKQVADFLEHYAQLMGLDILLGATVRSVKRIGDKYSVVVDDGGAHGEQTFSPGHVVLATGVYGDTPITPQFAGQDTFAGTMYHSSERASASLIPDLSEKSVVVIGCSTSGHDVCQDFVDHGARQVTMVQRHAIFALSTNAWKTLQLGLWNMPGLSTEEADLVGNSLPVAVVRAMSIDLTRAMAALDDAPLLDGLRRAGMALRTGEDGYGLADHQLIKGGCYYIDQGAGAMIADGRIRVRRCEAGVARLTETAVVLADGTSIEADVVVLATGFEKNVENVRRVMGDDVADKMVGFGDLDAEQERVGWWRPTGVDGFWYMTGSFMWCRQFSRALALQIAGQVKGYY</sequence>
<evidence type="ECO:0000313" key="2">
    <source>
        <dbReference type="EMBL" id="ATY62704.1"/>
    </source>
</evidence>
<gene>
    <name evidence="2" type="ORF">A9K55_007190</name>
</gene>
<dbReference type="InterPro" id="IPR050982">
    <property type="entry name" value="Auxin_biosynth/cation_transpt"/>
</dbReference>
<dbReference type="PANTHER" id="PTHR43539">
    <property type="entry name" value="FLAVIN-BINDING MONOOXYGENASE-LIKE PROTEIN (AFU_ORTHOLOGUE AFUA_4G09220)"/>
    <property type="match status" value="1"/>
</dbReference>
<dbReference type="GO" id="GO:0004497">
    <property type="term" value="F:monooxygenase activity"/>
    <property type="evidence" value="ECO:0007669"/>
    <property type="project" value="UniProtKB-KW"/>
</dbReference>
<dbReference type="Gene3D" id="3.50.50.60">
    <property type="entry name" value="FAD/NAD(P)-binding domain"/>
    <property type="match status" value="2"/>
</dbReference>
<dbReference type="InterPro" id="IPR036188">
    <property type="entry name" value="FAD/NAD-bd_sf"/>
</dbReference>
<dbReference type="AlphaFoldDB" id="A0A2H4SHW8"/>
<dbReference type="VEuPathDB" id="FungiDB:CCM_07824"/>
<dbReference type="Proteomes" id="UP000323067">
    <property type="component" value="Chromosome vii"/>
</dbReference>
<evidence type="ECO:0000256" key="1">
    <source>
        <dbReference type="ARBA" id="ARBA00023002"/>
    </source>
</evidence>
<dbReference type="Pfam" id="PF13738">
    <property type="entry name" value="Pyr_redox_3"/>
    <property type="match status" value="1"/>
</dbReference>
<organism evidence="2 3">
    <name type="scientific">Cordyceps militaris</name>
    <name type="common">Caterpillar fungus</name>
    <name type="synonym">Clavaria militaris</name>
    <dbReference type="NCBI Taxonomy" id="73501"/>
    <lineage>
        <taxon>Eukaryota</taxon>
        <taxon>Fungi</taxon>
        <taxon>Dikarya</taxon>
        <taxon>Ascomycota</taxon>
        <taxon>Pezizomycotina</taxon>
        <taxon>Sordariomycetes</taxon>
        <taxon>Hypocreomycetidae</taxon>
        <taxon>Hypocreales</taxon>
        <taxon>Cordycipitaceae</taxon>
        <taxon>Cordyceps</taxon>
    </lineage>
</organism>
<name>A0A2H4SHW8_CORMI</name>
<evidence type="ECO:0000313" key="3">
    <source>
        <dbReference type="Proteomes" id="UP000323067"/>
    </source>
</evidence>